<keyword evidence="1" id="KW-0732">Signal</keyword>
<dbReference type="OrthoDB" id="947434at2"/>
<feature type="domain" description="Outer membrane protein beta-barrel" evidence="2">
    <location>
        <begin position="23"/>
        <end position="234"/>
    </location>
</feature>
<keyword evidence="4" id="KW-1185">Reference proteome</keyword>
<organism evidence="3 4">
    <name type="scientific">Chitinophaga polysaccharea</name>
    <dbReference type="NCBI Taxonomy" id="1293035"/>
    <lineage>
        <taxon>Bacteria</taxon>
        <taxon>Pseudomonadati</taxon>
        <taxon>Bacteroidota</taxon>
        <taxon>Chitinophagia</taxon>
        <taxon>Chitinophagales</taxon>
        <taxon>Chitinophagaceae</taxon>
        <taxon>Chitinophaga</taxon>
    </lineage>
</organism>
<evidence type="ECO:0000256" key="1">
    <source>
        <dbReference type="SAM" id="SignalP"/>
    </source>
</evidence>
<evidence type="ECO:0000259" key="2">
    <source>
        <dbReference type="Pfam" id="PF13568"/>
    </source>
</evidence>
<accession>A0A561PTL6</accession>
<feature type="signal peptide" evidence="1">
    <location>
        <begin position="1"/>
        <end position="24"/>
    </location>
</feature>
<evidence type="ECO:0000313" key="3">
    <source>
        <dbReference type="EMBL" id="TWF41445.1"/>
    </source>
</evidence>
<name>A0A561PTL6_9BACT</name>
<gene>
    <name evidence="3" type="ORF">FHW36_103249</name>
</gene>
<dbReference type="AlphaFoldDB" id="A0A561PTL6"/>
<sequence>MKIQQSLKWLVPAVVMFFSSKVNAQQFDLGVRGGISIPNLTGGGSSLQNPLNTGYSSRQGPDFGILGEYHLSKLFSIEAMISYSSQGGKKNGFQAYPFPDEAKPVVPPGQPIPPYLYADFKSQAKLNYLMVPIWAKFGWNLGHSPLRLYVDAGPFFGFLVGAKQVTSGSSNVYFDEGKTMQVPIGTVDFNRTTDIKDQLNTFNFGVSGNLGLAYLFGRSQVFVEGGGNYGFLNIQKGSANGKNNTGAATASIGYAYRICK</sequence>
<dbReference type="RefSeq" id="WP_145669095.1">
    <property type="nucleotide sequence ID" value="NZ_VIWO01000003.1"/>
</dbReference>
<comment type="caution">
    <text evidence="3">The sequence shown here is derived from an EMBL/GenBank/DDBJ whole genome shotgun (WGS) entry which is preliminary data.</text>
</comment>
<reference evidence="3 4" key="1">
    <citation type="submission" date="2019-06" db="EMBL/GenBank/DDBJ databases">
        <title>Sorghum-associated microbial communities from plants grown in Nebraska, USA.</title>
        <authorList>
            <person name="Schachtman D."/>
        </authorList>
    </citation>
    <scope>NUCLEOTIDE SEQUENCE [LARGE SCALE GENOMIC DNA]</scope>
    <source>
        <strain evidence="3 4">1209</strain>
    </source>
</reference>
<proteinExistence type="predicted"/>
<feature type="chain" id="PRO_5021812555" evidence="1">
    <location>
        <begin position="25"/>
        <end position="260"/>
    </location>
</feature>
<dbReference type="Pfam" id="PF13568">
    <property type="entry name" value="OMP_b-brl_2"/>
    <property type="match status" value="1"/>
</dbReference>
<dbReference type="Proteomes" id="UP000320811">
    <property type="component" value="Unassembled WGS sequence"/>
</dbReference>
<dbReference type="EMBL" id="VIWO01000003">
    <property type="protein sequence ID" value="TWF41445.1"/>
    <property type="molecule type" value="Genomic_DNA"/>
</dbReference>
<protein>
    <submittedName>
        <fullName evidence="3">Outer membrane protein with beta-barrel domain</fullName>
    </submittedName>
</protein>
<dbReference type="InterPro" id="IPR025665">
    <property type="entry name" value="Beta-barrel_OMP_2"/>
</dbReference>
<evidence type="ECO:0000313" key="4">
    <source>
        <dbReference type="Proteomes" id="UP000320811"/>
    </source>
</evidence>